<gene>
    <name evidence="8" type="ORF">PAC_10038</name>
</gene>
<feature type="short sequence motif" description="GXGXXG" evidence="6">
    <location>
        <begin position="22"/>
        <end position="27"/>
    </location>
</feature>
<evidence type="ECO:0000256" key="2">
    <source>
        <dbReference type="ARBA" id="ARBA00022737"/>
    </source>
</evidence>
<feature type="short sequence motif" description="GXSXG" evidence="6">
    <location>
        <begin position="60"/>
        <end position="64"/>
    </location>
</feature>
<feature type="short sequence motif" description="DGA/G" evidence="6">
    <location>
        <begin position="210"/>
        <end position="212"/>
    </location>
</feature>
<keyword evidence="9" id="KW-1185">Reference proteome</keyword>
<dbReference type="InterPro" id="IPR056693">
    <property type="entry name" value="DUF7791"/>
</dbReference>
<dbReference type="PROSITE" id="PS51635">
    <property type="entry name" value="PNPLA"/>
    <property type="match status" value="1"/>
</dbReference>
<sequence length="1116" mass="125964">MEGMSRIAPGTVRPLRLLSLDGGGVRGLSTIIILRHIMKNVSRGLGKPVEPRDFFDMIGGTSTGGLIAIMIGRLGLTLDQCQTAYLKLSKRIFNPSRGKLNAIGRAKDFLLADGKFDYKELEDAIKEVIVQDGNLMMDELLQDPESPCKVFVCALRTGNSETAILRTYENDEPELLYDDCKIWEACRATSAATTFFDPIKIGPFEQEFADGGVIYNNPVELVHREASVTWPGRMEDAMLISIGTGSAPGAAFEGNIKRIVEAMKEIVTQTERTADNFLRSHEIMANRDLYFRFNVYHGLSDVGLEEWKEKAKMADCTQTYLMNGETRRKVRYGKRVIKSLQMVCFIGTTDQSLLHLRKVLIIGAAQEYSQSLDYEYRLHRYDDIDEPARQTFEWIYNDLDAGFSSWLQNDEKIFWINGKAGSGKSTMLKFISDDPRTTDLLKLNRSSHTIVLAKFFFHDRGSALEKTFTGLLRALLLQILERWPKAALSVARSNVKSFRTHISLAEGIKTWSEADLRQALDLVKSHVEPGAFMCFFIDGLDEFDGEDWVIADFFLKLIVPPMDFKGIGTNWKVKLCLSSRPHNSFRDLFQGFPSLSIHEKSKGDILQYVSSRVRESARIERPALDSDDATIGNLIILIVERAHGVFLWVRLVVNDLLQSLADGDSISELRARLNMFSGDLESVYKRMLQKVRPRYLKETALLLHLVEYARRPLSLVGLFEAAATRLDTSSPSFVSDTDREVSVDLITEGSTAITDEALSRRIRSRCGGLLEIQHTTVSGKEHVTVQFLHQTVKELLARPDAWQEIFGVAPLPGSVVANLKLHSATLKLLNTHEKLVSNIDDCVYYVTVVEQLTMTVAIDLLDVMDQRMSTLSAGAKDFMQGHWSREYWKQKSGEPPEEWLDNFLAFAIAVGLSSYVIAKIRLRPGYVSRKKGRPLLHYAVTRTDYPVDAKLVTALLECGADPNKNYQEETAWQLFMSNVRDFQTRANISRIAGPFQPISEAMAAMLKHGAQVNTKVNNNYTGYWTRPVQIFLKNPEVIGEYFSLNDVKSAVHTLVSYGALIDIKDETNRTALEDAAWYDQLHDELLDRPAPKPPRPPRSPLRDLATSIWRHKINRS</sequence>
<dbReference type="Pfam" id="PF24883">
    <property type="entry name" value="NPHP3_N"/>
    <property type="match status" value="1"/>
</dbReference>
<evidence type="ECO:0000256" key="1">
    <source>
        <dbReference type="ARBA" id="ARBA00013278"/>
    </source>
</evidence>
<dbReference type="CDD" id="cd07216">
    <property type="entry name" value="Pat17_PNPLA8_PNPLA9_like3"/>
    <property type="match status" value="1"/>
</dbReference>
<keyword evidence="6" id="KW-0442">Lipid degradation</keyword>
<dbReference type="InterPro" id="IPR027417">
    <property type="entry name" value="P-loop_NTPase"/>
</dbReference>
<dbReference type="GO" id="GO:0016042">
    <property type="term" value="P:lipid catabolic process"/>
    <property type="evidence" value="ECO:0007669"/>
    <property type="project" value="UniProtKB-UniRule"/>
</dbReference>
<accession>A0A1L7X542</accession>
<dbReference type="Gene3D" id="3.40.1090.10">
    <property type="entry name" value="Cytosolic phospholipase A2 catalytic domain"/>
    <property type="match status" value="1"/>
</dbReference>
<dbReference type="InterPro" id="IPR002641">
    <property type="entry name" value="PNPLA_dom"/>
</dbReference>
<comment type="catalytic activity">
    <reaction evidence="4">
        <text>a 1,2-diacyl-sn-glycero-3-phosphocholine + H2O = a 1-acyl-sn-glycero-3-phosphocholine + a fatty acid + H(+)</text>
        <dbReference type="Rhea" id="RHEA:15801"/>
        <dbReference type="ChEBI" id="CHEBI:15377"/>
        <dbReference type="ChEBI" id="CHEBI:15378"/>
        <dbReference type="ChEBI" id="CHEBI:28868"/>
        <dbReference type="ChEBI" id="CHEBI:57643"/>
        <dbReference type="ChEBI" id="CHEBI:58168"/>
        <dbReference type="EC" id="3.1.1.4"/>
    </reaction>
    <physiologicalReaction direction="left-to-right" evidence="4">
        <dbReference type="Rhea" id="RHEA:15802"/>
    </physiologicalReaction>
</comment>
<evidence type="ECO:0000256" key="5">
    <source>
        <dbReference type="PROSITE-ProRule" id="PRU00023"/>
    </source>
</evidence>
<feature type="domain" description="PNPLA" evidence="7">
    <location>
        <begin position="18"/>
        <end position="223"/>
    </location>
</feature>
<feature type="active site" description="Proton acceptor" evidence="6">
    <location>
        <position position="210"/>
    </location>
</feature>
<evidence type="ECO:0000256" key="3">
    <source>
        <dbReference type="ARBA" id="ARBA00023098"/>
    </source>
</evidence>
<dbReference type="EMBL" id="FJOG01000015">
    <property type="protein sequence ID" value="CZR60142.1"/>
    <property type="molecule type" value="Genomic_DNA"/>
</dbReference>
<dbReference type="PROSITE" id="PS50088">
    <property type="entry name" value="ANK_REPEAT"/>
    <property type="match status" value="1"/>
</dbReference>
<evidence type="ECO:0000259" key="7">
    <source>
        <dbReference type="PROSITE" id="PS51635"/>
    </source>
</evidence>
<dbReference type="EC" id="3.1.1.4" evidence="1"/>
<evidence type="ECO:0000313" key="8">
    <source>
        <dbReference type="EMBL" id="CZR60142.1"/>
    </source>
</evidence>
<evidence type="ECO:0000313" key="9">
    <source>
        <dbReference type="Proteomes" id="UP000184330"/>
    </source>
</evidence>
<dbReference type="SUPFAM" id="SSF52151">
    <property type="entry name" value="FabD/lysophospholipase-like"/>
    <property type="match status" value="1"/>
</dbReference>
<evidence type="ECO:0000256" key="4">
    <source>
        <dbReference type="ARBA" id="ARBA00023422"/>
    </source>
</evidence>
<keyword evidence="6" id="KW-0378">Hydrolase</keyword>
<dbReference type="InterPro" id="IPR036770">
    <property type="entry name" value="Ankyrin_rpt-contain_sf"/>
</dbReference>
<dbReference type="Proteomes" id="UP000184330">
    <property type="component" value="Unassembled WGS sequence"/>
</dbReference>
<feature type="repeat" description="ANK" evidence="5">
    <location>
        <begin position="931"/>
        <end position="967"/>
    </location>
</feature>
<dbReference type="SUPFAM" id="SSF52540">
    <property type="entry name" value="P-loop containing nucleoside triphosphate hydrolases"/>
    <property type="match status" value="1"/>
</dbReference>
<dbReference type="AlphaFoldDB" id="A0A1L7X542"/>
<dbReference type="Pfam" id="PF25053">
    <property type="entry name" value="DUF7791"/>
    <property type="match status" value="1"/>
</dbReference>
<proteinExistence type="predicted"/>
<dbReference type="STRING" id="576137.A0A1L7X542"/>
<dbReference type="Gene3D" id="1.25.40.20">
    <property type="entry name" value="Ankyrin repeat-containing domain"/>
    <property type="match status" value="1"/>
</dbReference>
<dbReference type="GO" id="GO:0004623">
    <property type="term" value="F:phospholipase A2 activity"/>
    <property type="evidence" value="ECO:0007669"/>
    <property type="project" value="UniProtKB-EC"/>
</dbReference>
<protein>
    <recommendedName>
        <fullName evidence="1">phospholipase A2</fullName>
        <ecNumber evidence="1">3.1.1.4</ecNumber>
    </recommendedName>
</protein>
<dbReference type="GO" id="GO:0046486">
    <property type="term" value="P:glycerolipid metabolic process"/>
    <property type="evidence" value="ECO:0007669"/>
    <property type="project" value="UniProtKB-ARBA"/>
</dbReference>
<dbReference type="PANTHER" id="PTHR10039:SF5">
    <property type="entry name" value="NACHT DOMAIN-CONTAINING PROTEIN"/>
    <property type="match status" value="1"/>
</dbReference>
<dbReference type="PANTHER" id="PTHR10039">
    <property type="entry name" value="AMELOGENIN"/>
    <property type="match status" value="1"/>
</dbReference>
<dbReference type="InterPro" id="IPR002110">
    <property type="entry name" value="Ankyrin_rpt"/>
</dbReference>
<name>A0A1L7X542_9HELO</name>
<dbReference type="OrthoDB" id="1658288at2759"/>
<evidence type="ECO:0000256" key="6">
    <source>
        <dbReference type="PROSITE-ProRule" id="PRU01161"/>
    </source>
</evidence>
<dbReference type="SUPFAM" id="SSF48403">
    <property type="entry name" value="Ankyrin repeat"/>
    <property type="match status" value="1"/>
</dbReference>
<dbReference type="InterPro" id="IPR056884">
    <property type="entry name" value="NPHP3-like_N"/>
</dbReference>
<reference evidence="8 9" key="1">
    <citation type="submission" date="2016-03" db="EMBL/GenBank/DDBJ databases">
        <authorList>
            <person name="Ploux O."/>
        </authorList>
    </citation>
    <scope>NUCLEOTIDE SEQUENCE [LARGE SCALE GENOMIC DNA]</scope>
    <source>
        <strain evidence="8 9">UAMH 11012</strain>
    </source>
</reference>
<keyword evidence="2" id="KW-0677">Repeat</keyword>
<dbReference type="InterPro" id="IPR016035">
    <property type="entry name" value="Acyl_Trfase/lysoPLipase"/>
</dbReference>
<dbReference type="Pfam" id="PF01734">
    <property type="entry name" value="Patatin"/>
    <property type="match status" value="1"/>
</dbReference>
<keyword evidence="3 6" id="KW-0443">Lipid metabolism</keyword>
<keyword evidence="5" id="KW-0040">ANK repeat</keyword>
<feature type="active site" description="Nucleophile" evidence="6">
    <location>
        <position position="62"/>
    </location>
</feature>
<organism evidence="8 9">
    <name type="scientific">Phialocephala subalpina</name>
    <dbReference type="NCBI Taxonomy" id="576137"/>
    <lineage>
        <taxon>Eukaryota</taxon>
        <taxon>Fungi</taxon>
        <taxon>Dikarya</taxon>
        <taxon>Ascomycota</taxon>
        <taxon>Pezizomycotina</taxon>
        <taxon>Leotiomycetes</taxon>
        <taxon>Helotiales</taxon>
        <taxon>Mollisiaceae</taxon>
        <taxon>Phialocephala</taxon>
        <taxon>Phialocephala fortinii species complex</taxon>
    </lineage>
</organism>